<reference evidence="10" key="1">
    <citation type="journal article" date="2014" name="Proc. Natl. Acad. Sci. U.S.A.">
        <title>Extensive sampling of basidiomycete genomes demonstrates inadequacy of the white-rot/brown-rot paradigm for wood decay fungi.</title>
        <authorList>
            <person name="Riley R."/>
            <person name="Salamov A.A."/>
            <person name="Brown D.W."/>
            <person name="Nagy L.G."/>
            <person name="Floudas D."/>
            <person name="Held B.W."/>
            <person name="Levasseur A."/>
            <person name="Lombard V."/>
            <person name="Morin E."/>
            <person name="Otillar R."/>
            <person name="Lindquist E.A."/>
            <person name="Sun H."/>
            <person name="LaButti K.M."/>
            <person name="Schmutz J."/>
            <person name="Jabbour D."/>
            <person name="Luo H."/>
            <person name="Baker S.E."/>
            <person name="Pisabarro A.G."/>
            <person name="Walton J.D."/>
            <person name="Blanchette R.A."/>
            <person name="Henrissat B."/>
            <person name="Martin F."/>
            <person name="Cullen D."/>
            <person name="Hibbett D.S."/>
            <person name="Grigoriev I.V."/>
        </authorList>
    </citation>
    <scope>NUCLEOTIDE SEQUENCE [LARGE SCALE GENOMIC DNA]</scope>
    <source>
        <strain evidence="10">FD-172 SS1</strain>
    </source>
</reference>
<dbReference type="OrthoDB" id="10012212at2759"/>
<dbReference type="PANTHER" id="PTHR13505">
    <property type="entry name" value="TRANSMEMBRANE PROTEIN 208"/>
    <property type="match status" value="1"/>
</dbReference>
<dbReference type="FunCoup" id="A0A067LW35">
    <property type="interactions" value="3"/>
</dbReference>
<comment type="subcellular location">
    <subcellularLocation>
        <location evidence="1">Endoplasmic reticulum membrane</location>
        <topology evidence="1">Multi-pass membrane protein</topology>
    </subcellularLocation>
</comment>
<dbReference type="Proteomes" id="UP000027195">
    <property type="component" value="Unassembled WGS sequence"/>
</dbReference>
<keyword evidence="10" id="KW-1185">Reference proteome</keyword>
<evidence type="ECO:0000256" key="7">
    <source>
        <dbReference type="SAM" id="MobiDB-lite"/>
    </source>
</evidence>
<accession>A0A067LW35</accession>
<dbReference type="GO" id="GO:0006624">
    <property type="term" value="P:vacuolar protein processing"/>
    <property type="evidence" value="ECO:0007669"/>
    <property type="project" value="TreeGrafter"/>
</dbReference>
<dbReference type="HOGENOM" id="CLU_094308_2_1_1"/>
<dbReference type="InParanoid" id="A0A067LW35"/>
<protein>
    <recommendedName>
        <fullName evidence="11">DUF788-domain-containing protein</fullName>
    </recommendedName>
</protein>
<keyword evidence="5 8" id="KW-1133">Transmembrane helix</keyword>
<evidence type="ECO:0000256" key="1">
    <source>
        <dbReference type="ARBA" id="ARBA00004477"/>
    </source>
</evidence>
<evidence type="ECO:0000256" key="8">
    <source>
        <dbReference type="SAM" id="Phobius"/>
    </source>
</evidence>
<keyword evidence="3 8" id="KW-0812">Transmembrane</keyword>
<feature type="transmembrane region" description="Helical" evidence="8">
    <location>
        <begin position="50"/>
        <end position="67"/>
    </location>
</feature>
<evidence type="ECO:0000256" key="3">
    <source>
        <dbReference type="ARBA" id="ARBA00022692"/>
    </source>
</evidence>
<dbReference type="GO" id="GO:0005789">
    <property type="term" value="C:endoplasmic reticulum membrane"/>
    <property type="evidence" value="ECO:0007669"/>
    <property type="project" value="UniProtKB-SubCell"/>
</dbReference>
<keyword evidence="4" id="KW-0256">Endoplasmic reticulum</keyword>
<dbReference type="EMBL" id="KL198104">
    <property type="protein sequence ID" value="KDQ07583.1"/>
    <property type="molecule type" value="Genomic_DNA"/>
</dbReference>
<gene>
    <name evidence="9" type="ORF">BOTBODRAFT_597433</name>
</gene>
<feature type="region of interest" description="Disordered" evidence="7">
    <location>
        <begin position="150"/>
        <end position="190"/>
    </location>
</feature>
<dbReference type="Pfam" id="PF05620">
    <property type="entry name" value="TMEM208_SND2"/>
    <property type="match status" value="1"/>
</dbReference>
<evidence type="ECO:0000313" key="9">
    <source>
        <dbReference type="EMBL" id="KDQ07583.1"/>
    </source>
</evidence>
<evidence type="ECO:0000256" key="5">
    <source>
        <dbReference type="ARBA" id="ARBA00022989"/>
    </source>
</evidence>
<evidence type="ECO:0000256" key="4">
    <source>
        <dbReference type="ARBA" id="ARBA00022824"/>
    </source>
</evidence>
<dbReference type="STRING" id="930990.A0A067LW35"/>
<name>A0A067LW35_BOTB1</name>
<proteinExistence type="inferred from homology"/>
<evidence type="ECO:0000313" key="10">
    <source>
        <dbReference type="Proteomes" id="UP000027195"/>
    </source>
</evidence>
<sequence length="190" mass="21522">MANASAKRIASQNEIAIRNLQLGMIICNALYFVIRLLHPSRSFPPSLSQFTIYVLTFLPSLFLAQHLRTTGRPRRDPVTGTLISSGEDLDARGVTEWCWDVIYVTWACQVGSALLGEWFWFGYLSIPAFACWKLYTKVIGPMFLGRGGPQNTETTDAVEEDKAAPSEGLSKRQQKMQKRERKGEQRVKHR</sequence>
<organism evidence="9 10">
    <name type="scientific">Botryobasidium botryosum (strain FD-172 SS1)</name>
    <dbReference type="NCBI Taxonomy" id="930990"/>
    <lineage>
        <taxon>Eukaryota</taxon>
        <taxon>Fungi</taxon>
        <taxon>Dikarya</taxon>
        <taxon>Basidiomycota</taxon>
        <taxon>Agaricomycotina</taxon>
        <taxon>Agaricomycetes</taxon>
        <taxon>Cantharellales</taxon>
        <taxon>Botryobasidiaceae</taxon>
        <taxon>Botryobasidium</taxon>
    </lineage>
</organism>
<evidence type="ECO:0008006" key="11">
    <source>
        <dbReference type="Google" id="ProtNLM"/>
    </source>
</evidence>
<dbReference type="PANTHER" id="PTHR13505:SF7">
    <property type="entry name" value="TRANSMEMBRANE PROTEIN 208"/>
    <property type="match status" value="1"/>
</dbReference>
<feature type="compositionally biased region" description="Basic and acidic residues" evidence="7">
    <location>
        <begin position="181"/>
        <end position="190"/>
    </location>
</feature>
<evidence type="ECO:0000256" key="6">
    <source>
        <dbReference type="ARBA" id="ARBA00023136"/>
    </source>
</evidence>
<dbReference type="InterPro" id="IPR008506">
    <property type="entry name" value="SND2/TMEM208"/>
</dbReference>
<comment type="similarity">
    <text evidence="2">Belongs to the TMEM208 family.</text>
</comment>
<feature type="transmembrane region" description="Helical" evidence="8">
    <location>
        <begin position="20"/>
        <end position="38"/>
    </location>
</feature>
<dbReference type="AlphaFoldDB" id="A0A067LW35"/>
<evidence type="ECO:0000256" key="2">
    <source>
        <dbReference type="ARBA" id="ARBA00009950"/>
    </source>
</evidence>
<dbReference type="GO" id="GO:0005773">
    <property type="term" value="C:vacuole"/>
    <property type="evidence" value="ECO:0007669"/>
    <property type="project" value="GOC"/>
</dbReference>
<keyword evidence="6 8" id="KW-0472">Membrane</keyword>